<proteinExistence type="predicted"/>
<gene>
    <name evidence="2" type="ORF">INT47_004522</name>
</gene>
<keyword evidence="3" id="KW-1185">Reference proteome</keyword>
<feature type="compositionally biased region" description="Low complexity" evidence="1">
    <location>
        <begin position="160"/>
        <end position="185"/>
    </location>
</feature>
<name>A0A8H7V6D5_9FUNG</name>
<dbReference type="Proteomes" id="UP000603453">
    <property type="component" value="Unassembled WGS sequence"/>
</dbReference>
<dbReference type="EMBL" id="JAEPRD010000007">
    <property type="protein sequence ID" value="KAG2211836.1"/>
    <property type="molecule type" value="Genomic_DNA"/>
</dbReference>
<reference evidence="2" key="1">
    <citation type="submission" date="2020-12" db="EMBL/GenBank/DDBJ databases">
        <title>Metabolic potential, ecology and presence of endohyphal bacteria is reflected in genomic diversity of Mucoromycotina.</title>
        <authorList>
            <person name="Muszewska A."/>
            <person name="Okrasinska A."/>
            <person name="Steczkiewicz K."/>
            <person name="Drgas O."/>
            <person name="Orlowska M."/>
            <person name="Perlinska-Lenart U."/>
            <person name="Aleksandrzak-Piekarczyk T."/>
            <person name="Szatraj K."/>
            <person name="Zielenkiewicz U."/>
            <person name="Pilsyk S."/>
            <person name="Malc E."/>
            <person name="Mieczkowski P."/>
            <person name="Kruszewska J.S."/>
            <person name="Biernat P."/>
            <person name="Pawlowska J."/>
        </authorList>
    </citation>
    <scope>NUCLEOTIDE SEQUENCE</scope>
    <source>
        <strain evidence="2">WA0000017839</strain>
    </source>
</reference>
<accession>A0A8H7V6D5</accession>
<sequence>MVVNADTRPRKSKRKLPLKSIVDPELVSAPTPMLDDILLMPSQHDRVILSQLWDTNETRSSELAPVILGVLNQKKQPHSSATGNNIPQKTYLQRLKENTAPVMFDLSTQSIIPTFMANTMSTAKGDNQYTNTSSFVSPSLPPPPVVSEEDDSLVEHSELVTPEVTEPTTVTSTATATATTSTTAVAEKDSRCDNHEAVQDTNSVKETNEDSEDSSSVDVWLDSCLAQDEDRQNKVYQDIFDMMSTLSSSSTPLPSSSSAPELELAPPEPSSGMSRKNKLAVLKASKELDWMENVSNSFATTQKQKKVQRMRRQKLLNKLHQPYIIKKKIKCIWYIE</sequence>
<feature type="region of interest" description="Disordered" evidence="1">
    <location>
        <begin position="246"/>
        <end position="276"/>
    </location>
</feature>
<evidence type="ECO:0000313" key="2">
    <source>
        <dbReference type="EMBL" id="KAG2211836.1"/>
    </source>
</evidence>
<feature type="compositionally biased region" description="Basic and acidic residues" evidence="1">
    <location>
        <begin position="186"/>
        <end position="198"/>
    </location>
</feature>
<feature type="region of interest" description="Disordered" evidence="1">
    <location>
        <begin position="129"/>
        <end position="216"/>
    </location>
</feature>
<dbReference type="AlphaFoldDB" id="A0A8H7V6D5"/>
<evidence type="ECO:0000256" key="1">
    <source>
        <dbReference type="SAM" id="MobiDB-lite"/>
    </source>
</evidence>
<feature type="compositionally biased region" description="Low complexity" evidence="1">
    <location>
        <begin position="246"/>
        <end position="265"/>
    </location>
</feature>
<dbReference type="OrthoDB" id="2272101at2759"/>
<protein>
    <submittedName>
        <fullName evidence="2">Uncharacterized protein</fullName>
    </submittedName>
</protein>
<evidence type="ECO:0000313" key="3">
    <source>
        <dbReference type="Proteomes" id="UP000603453"/>
    </source>
</evidence>
<comment type="caution">
    <text evidence="2">The sequence shown here is derived from an EMBL/GenBank/DDBJ whole genome shotgun (WGS) entry which is preliminary data.</text>
</comment>
<organism evidence="2 3">
    <name type="scientific">Mucor saturninus</name>
    <dbReference type="NCBI Taxonomy" id="64648"/>
    <lineage>
        <taxon>Eukaryota</taxon>
        <taxon>Fungi</taxon>
        <taxon>Fungi incertae sedis</taxon>
        <taxon>Mucoromycota</taxon>
        <taxon>Mucoromycotina</taxon>
        <taxon>Mucoromycetes</taxon>
        <taxon>Mucorales</taxon>
        <taxon>Mucorineae</taxon>
        <taxon>Mucoraceae</taxon>
        <taxon>Mucor</taxon>
    </lineage>
</organism>